<evidence type="ECO:0000259" key="2">
    <source>
        <dbReference type="Pfam" id="PF13456"/>
    </source>
</evidence>
<dbReference type="Proteomes" id="UP000026915">
    <property type="component" value="Chromosome 3"/>
</dbReference>
<evidence type="ECO:0000313" key="4">
    <source>
        <dbReference type="Proteomes" id="UP000026915"/>
    </source>
</evidence>
<dbReference type="Gene3D" id="3.30.420.10">
    <property type="entry name" value="Ribonuclease H-like superfamily/Ribonuclease H"/>
    <property type="match status" value="1"/>
</dbReference>
<protein>
    <recommendedName>
        <fullName evidence="2">RNase H type-1 domain-containing protein</fullName>
    </recommendedName>
</protein>
<feature type="domain" description="RNase H type-1" evidence="2">
    <location>
        <begin position="28"/>
        <end position="104"/>
    </location>
</feature>
<dbReference type="GO" id="GO:0004523">
    <property type="term" value="F:RNA-DNA hybrid ribonuclease activity"/>
    <property type="evidence" value="ECO:0007669"/>
    <property type="project" value="InterPro"/>
</dbReference>
<dbReference type="CDD" id="cd06222">
    <property type="entry name" value="RNase_H_like"/>
    <property type="match status" value="1"/>
</dbReference>
<dbReference type="InterPro" id="IPR036397">
    <property type="entry name" value="RNaseH_sf"/>
</dbReference>
<keyword evidence="4" id="KW-1185">Reference proteome</keyword>
<dbReference type="InterPro" id="IPR002156">
    <property type="entry name" value="RNaseH_domain"/>
</dbReference>
<dbReference type="PANTHER" id="PTHR33033:SF109">
    <property type="entry name" value="PROTEIN, PUTATIVE-RELATED"/>
    <property type="match status" value="1"/>
</dbReference>
<name>A0A061FVI7_THECC</name>
<dbReference type="PANTHER" id="PTHR33033">
    <property type="entry name" value="POLYNUCLEOTIDYL TRANSFERASE, RIBONUCLEASE H-LIKE SUPERFAMILY PROTEIN-RELATED"/>
    <property type="match status" value="1"/>
</dbReference>
<dbReference type="InParanoid" id="A0A061FVI7"/>
<organism evidence="3 4">
    <name type="scientific">Theobroma cacao</name>
    <name type="common">Cacao</name>
    <name type="synonym">Cocoa</name>
    <dbReference type="NCBI Taxonomy" id="3641"/>
    <lineage>
        <taxon>Eukaryota</taxon>
        <taxon>Viridiplantae</taxon>
        <taxon>Streptophyta</taxon>
        <taxon>Embryophyta</taxon>
        <taxon>Tracheophyta</taxon>
        <taxon>Spermatophyta</taxon>
        <taxon>Magnoliopsida</taxon>
        <taxon>eudicotyledons</taxon>
        <taxon>Gunneridae</taxon>
        <taxon>Pentapetalae</taxon>
        <taxon>rosids</taxon>
        <taxon>malvids</taxon>
        <taxon>Malvales</taxon>
        <taxon>Malvaceae</taxon>
        <taxon>Byttnerioideae</taxon>
        <taxon>Theobroma</taxon>
    </lineage>
</organism>
<dbReference type="Gramene" id="EOY20887">
    <property type="protein sequence ID" value="EOY20887"/>
    <property type="gene ID" value="TCM_012226"/>
</dbReference>
<dbReference type="InterPro" id="IPR012337">
    <property type="entry name" value="RNaseH-like_sf"/>
</dbReference>
<evidence type="ECO:0000256" key="1">
    <source>
        <dbReference type="SAM" id="MobiDB-lite"/>
    </source>
</evidence>
<dbReference type="EMBL" id="CM001881">
    <property type="protein sequence ID" value="EOY20887.1"/>
    <property type="molecule type" value="Genomic_DNA"/>
</dbReference>
<reference evidence="3 4" key="1">
    <citation type="journal article" date="2013" name="Genome Biol.">
        <title>The genome sequence of the most widely cultivated cacao type and its use to identify candidate genes regulating pod color.</title>
        <authorList>
            <person name="Motamayor J.C."/>
            <person name="Mockaitis K."/>
            <person name="Schmutz J."/>
            <person name="Haiminen N."/>
            <person name="Iii D.L."/>
            <person name="Cornejo O."/>
            <person name="Findley S.D."/>
            <person name="Zheng P."/>
            <person name="Utro F."/>
            <person name="Royaert S."/>
            <person name="Saski C."/>
            <person name="Jenkins J."/>
            <person name="Podicheti R."/>
            <person name="Zhao M."/>
            <person name="Scheffler B.E."/>
            <person name="Stack J.C."/>
            <person name="Feltus F.A."/>
            <person name="Mustiga G.M."/>
            <person name="Amores F."/>
            <person name="Phillips W."/>
            <person name="Marelli J.P."/>
            <person name="May G.D."/>
            <person name="Shapiro H."/>
            <person name="Ma J."/>
            <person name="Bustamante C.D."/>
            <person name="Schnell R.J."/>
            <person name="Main D."/>
            <person name="Gilbert D."/>
            <person name="Parida L."/>
            <person name="Kuhn D.N."/>
        </authorList>
    </citation>
    <scope>NUCLEOTIDE SEQUENCE [LARGE SCALE GENOMIC DNA]</scope>
    <source>
        <strain evidence="4">cv. Matina 1-6</strain>
    </source>
</reference>
<evidence type="ECO:0000313" key="3">
    <source>
        <dbReference type="EMBL" id="EOY20887.1"/>
    </source>
</evidence>
<dbReference type="GO" id="GO:0003676">
    <property type="term" value="F:nucleic acid binding"/>
    <property type="evidence" value="ECO:0007669"/>
    <property type="project" value="InterPro"/>
</dbReference>
<dbReference type="HOGENOM" id="CLU_1398597_0_0_1"/>
<dbReference type="InterPro" id="IPR044730">
    <property type="entry name" value="RNase_H-like_dom_plant"/>
</dbReference>
<accession>A0A061FVI7</accession>
<dbReference type="SUPFAM" id="SSF53098">
    <property type="entry name" value="Ribonuclease H-like"/>
    <property type="match status" value="1"/>
</dbReference>
<dbReference type="Pfam" id="PF13456">
    <property type="entry name" value="RVT_3"/>
    <property type="match status" value="1"/>
</dbReference>
<feature type="region of interest" description="Disordered" evidence="1">
    <location>
        <begin position="1"/>
        <end position="32"/>
    </location>
</feature>
<sequence length="195" mass="21036">MSCEHHATARRKITTHWIPPPLGSPKLNTDGAVKGKPGPAGIGGVLRDDQGFIKGTLSNHIDIEDSKVAEFQTIRGGIRFFLLSLEVESNSSNPISWAKDHSKRPPVNSLHADLASRGGFDGRDIAGCCCACRHGDLDHGAGVASLCRQAEARACSTGTVDHHRRCNLLPCPLLRSNPLRSMPNPQTPHLIRGKF</sequence>
<gene>
    <name evidence="3" type="ORF">TCM_012226</name>
</gene>
<dbReference type="AlphaFoldDB" id="A0A061FVI7"/>
<proteinExistence type="predicted"/>